<dbReference type="PATRIC" id="fig|408015.6.peg.3881"/>
<evidence type="ECO:0000256" key="1">
    <source>
        <dbReference type="SAM" id="MobiDB-lite"/>
    </source>
</evidence>
<sequence>MLITAAAVLLAWAALERNHRRHRRPTRDLAGSTDLRDRDAERTTADLRVAKECPTHGARPGPGGPSRP</sequence>
<dbReference type="STRING" id="408015.SXIM_38310"/>
<feature type="compositionally biased region" description="Basic and acidic residues" evidence="1">
    <location>
        <begin position="34"/>
        <end position="54"/>
    </location>
</feature>
<organism evidence="2 3">
    <name type="scientific">Streptomyces xiamenensis</name>
    <dbReference type="NCBI Taxonomy" id="408015"/>
    <lineage>
        <taxon>Bacteria</taxon>
        <taxon>Bacillati</taxon>
        <taxon>Actinomycetota</taxon>
        <taxon>Actinomycetes</taxon>
        <taxon>Kitasatosporales</taxon>
        <taxon>Streptomycetaceae</taxon>
        <taxon>Streptomyces</taxon>
    </lineage>
</organism>
<reference evidence="2" key="1">
    <citation type="submission" date="2019-08" db="EMBL/GenBank/DDBJ databases">
        <title>Complete genome sequence of a mangrove-derived Streptomyces xiamenensis.</title>
        <authorList>
            <person name="Xu J."/>
        </authorList>
    </citation>
    <scope>NUCLEOTIDE SEQUENCE</scope>
    <source>
        <strain evidence="2">318</strain>
    </source>
</reference>
<evidence type="ECO:0000313" key="3">
    <source>
        <dbReference type="Proteomes" id="UP000034034"/>
    </source>
</evidence>
<gene>
    <name evidence="2" type="ORF">SXIM_38310</name>
</gene>
<dbReference type="RefSeq" id="WP_046724742.1">
    <property type="nucleotide sequence ID" value="NZ_CP009922.3"/>
</dbReference>
<dbReference type="AlphaFoldDB" id="A0A0F7FYG0"/>
<name>A0A0F7FYG0_9ACTN</name>
<feature type="region of interest" description="Disordered" evidence="1">
    <location>
        <begin position="19"/>
        <end position="68"/>
    </location>
</feature>
<protein>
    <submittedName>
        <fullName evidence="2">Uncharacterized protein</fullName>
    </submittedName>
</protein>
<keyword evidence="3" id="KW-1185">Reference proteome</keyword>
<dbReference type="HOGENOM" id="CLU_2792444_0_0_11"/>
<dbReference type="Proteomes" id="UP000034034">
    <property type="component" value="Chromosome"/>
</dbReference>
<dbReference type="EMBL" id="CP009922">
    <property type="protein sequence ID" value="AKG45215.1"/>
    <property type="molecule type" value="Genomic_DNA"/>
</dbReference>
<proteinExistence type="predicted"/>
<dbReference type="KEGG" id="sxi:SXIM_38310"/>
<evidence type="ECO:0000313" key="2">
    <source>
        <dbReference type="EMBL" id="AKG45215.1"/>
    </source>
</evidence>
<accession>A0A0F7FYG0</accession>